<dbReference type="STRING" id="1194695.A0A5D3E4D0"/>
<dbReference type="PANTHER" id="PTHR11439">
    <property type="entry name" value="GAG-POL-RELATED RETROTRANSPOSON"/>
    <property type="match status" value="1"/>
</dbReference>
<dbReference type="OrthoDB" id="437459at2759"/>
<sequence length="232" mass="26172">MTTRILQMKNVYSWETQLLQENLVSGSLLNWEGFKIVLEDDKVVLTKNGEFVNKGYLSNGLFVLNIVSMNANVSSFAYIVESVDLWHGRLEHLNFASIRKLKDLRLIHASESHEIDNDEINSTSGYVFLLGGGAISWKSTKQTCIARSIMEYEFIALELAGREVKWIESLLGDVHYGRHKHGAVKQLLKEGAISLEFVRSEKNLTDPLTKGLTRKVVLDSSVNMGLKPFDDP</sequence>
<protein>
    <submittedName>
        <fullName evidence="3">Ty1-copia retrotransposon protein</fullName>
    </submittedName>
</protein>
<evidence type="ECO:0000259" key="1">
    <source>
        <dbReference type="Pfam" id="PF13976"/>
    </source>
</evidence>
<gene>
    <name evidence="3" type="ORF">E5676_scaffold455G001430</name>
    <name evidence="2" type="ORF">E6C27_scaffold285G002980</name>
</gene>
<dbReference type="AlphaFoldDB" id="A0A5D3E4D0"/>
<accession>A0A5D3E4D0</accession>
<dbReference type="Proteomes" id="UP000321947">
    <property type="component" value="Unassembled WGS sequence"/>
</dbReference>
<dbReference type="CDD" id="cd09272">
    <property type="entry name" value="RNase_HI_RT_Ty1"/>
    <property type="match status" value="1"/>
</dbReference>
<proteinExistence type="predicted"/>
<dbReference type="Pfam" id="PF13976">
    <property type="entry name" value="gag_pre-integrs"/>
    <property type="match status" value="1"/>
</dbReference>
<dbReference type="EMBL" id="SSTD01000141">
    <property type="protein sequence ID" value="TYK30927.1"/>
    <property type="molecule type" value="Genomic_DNA"/>
</dbReference>
<evidence type="ECO:0000313" key="5">
    <source>
        <dbReference type="Proteomes" id="UP000321947"/>
    </source>
</evidence>
<evidence type="ECO:0000313" key="3">
    <source>
        <dbReference type="EMBL" id="TYK30927.1"/>
    </source>
</evidence>
<organism evidence="3 5">
    <name type="scientific">Cucumis melo var. makuwa</name>
    <name type="common">Oriental melon</name>
    <dbReference type="NCBI Taxonomy" id="1194695"/>
    <lineage>
        <taxon>Eukaryota</taxon>
        <taxon>Viridiplantae</taxon>
        <taxon>Streptophyta</taxon>
        <taxon>Embryophyta</taxon>
        <taxon>Tracheophyta</taxon>
        <taxon>Spermatophyta</taxon>
        <taxon>Magnoliopsida</taxon>
        <taxon>eudicotyledons</taxon>
        <taxon>Gunneridae</taxon>
        <taxon>Pentapetalae</taxon>
        <taxon>rosids</taxon>
        <taxon>fabids</taxon>
        <taxon>Cucurbitales</taxon>
        <taxon>Cucurbitaceae</taxon>
        <taxon>Benincaseae</taxon>
        <taxon>Cucumis</taxon>
    </lineage>
</organism>
<comment type="caution">
    <text evidence="3">The sequence shown here is derived from an EMBL/GenBank/DDBJ whole genome shotgun (WGS) entry which is preliminary data.</text>
</comment>
<evidence type="ECO:0000313" key="2">
    <source>
        <dbReference type="EMBL" id="KAA0035615.1"/>
    </source>
</evidence>
<evidence type="ECO:0000313" key="4">
    <source>
        <dbReference type="Proteomes" id="UP000321393"/>
    </source>
</evidence>
<dbReference type="PANTHER" id="PTHR11439:SF440">
    <property type="entry name" value="INTEGRASE CATALYTIC DOMAIN-CONTAINING PROTEIN"/>
    <property type="match status" value="1"/>
</dbReference>
<feature type="domain" description="GAG-pre-integrase" evidence="1">
    <location>
        <begin position="60"/>
        <end position="110"/>
    </location>
</feature>
<name>A0A5D3E4D0_CUCMM</name>
<dbReference type="EMBL" id="SSTE01019907">
    <property type="protein sequence ID" value="KAA0035615.1"/>
    <property type="molecule type" value="Genomic_DNA"/>
</dbReference>
<dbReference type="InterPro" id="IPR025724">
    <property type="entry name" value="GAG-pre-integrase_dom"/>
</dbReference>
<dbReference type="Proteomes" id="UP000321393">
    <property type="component" value="Unassembled WGS sequence"/>
</dbReference>
<reference evidence="4 5" key="1">
    <citation type="submission" date="2019-08" db="EMBL/GenBank/DDBJ databases">
        <title>Draft genome sequences of two oriental melons (Cucumis melo L. var makuwa).</title>
        <authorList>
            <person name="Kwon S.-Y."/>
        </authorList>
    </citation>
    <scope>NUCLEOTIDE SEQUENCE [LARGE SCALE GENOMIC DNA]</scope>
    <source>
        <strain evidence="5">cv. Chang Bougi</strain>
        <strain evidence="4">cv. SW 3</strain>
        <tissue evidence="3">Leaf</tissue>
    </source>
</reference>